<keyword evidence="6" id="KW-0493">Microtubule</keyword>
<dbReference type="InterPro" id="IPR027417">
    <property type="entry name" value="P-loop_NTPase"/>
</dbReference>
<evidence type="ECO:0000256" key="3">
    <source>
        <dbReference type="ARBA" id="ARBA00022840"/>
    </source>
</evidence>
<dbReference type="InterPro" id="IPR027640">
    <property type="entry name" value="Kinesin-like_fam"/>
</dbReference>
<keyword evidence="4" id="KW-0206">Cytoskeleton</keyword>
<dbReference type="STRING" id="135651.G0MPC3"/>
<evidence type="ECO:0000256" key="8">
    <source>
        <dbReference type="SAM" id="MobiDB-lite"/>
    </source>
</evidence>
<comment type="similarity">
    <text evidence="5 6">Belongs to the TRAFAC class myosin-kinesin ATPase superfamily. Kinesin family.</text>
</comment>
<dbReference type="OMA" id="WTYHDEA"/>
<proteinExistence type="inferred from homology"/>
<reference evidence="11" key="1">
    <citation type="submission" date="2011-07" db="EMBL/GenBank/DDBJ databases">
        <authorList>
            <consortium name="Caenorhabditis brenneri Sequencing and Analysis Consortium"/>
            <person name="Wilson R.K."/>
        </authorList>
    </citation>
    <scope>NUCLEOTIDE SEQUENCE [LARGE SCALE GENOMIC DNA]</scope>
    <source>
        <strain evidence="11">PB2801</strain>
    </source>
</reference>
<keyword evidence="2 5" id="KW-0547">Nucleotide-binding</keyword>
<organism evidence="11">
    <name type="scientific">Caenorhabditis brenneri</name>
    <name type="common">Nematode worm</name>
    <dbReference type="NCBI Taxonomy" id="135651"/>
    <lineage>
        <taxon>Eukaryota</taxon>
        <taxon>Metazoa</taxon>
        <taxon>Ecdysozoa</taxon>
        <taxon>Nematoda</taxon>
        <taxon>Chromadorea</taxon>
        <taxon>Rhabditida</taxon>
        <taxon>Rhabditina</taxon>
        <taxon>Rhabditomorpha</taxon>
        <taxon>Rhabditoidea</taxon>
        <taxon>Rhabditidae</taxon>
        <taxon>Peloderinae</taxon>
        <taxon>Caenorhabditis</taxon>
    </lineage>
</organism>
<dbReference type="PANTHER" id="PTHR47972">
    <property type="entry name" value="KINESIN-LIKE PROTEIN KLP-3"/>
    <property type="match status" value="1"/>
</dbReference>
<dbReference type="GO" id="GO:0005524">
    <property type="term" value="F:ATP binding"/>
    <property type="evidence" value="ECO:0007669"/>
    <property type="project" value="UniProtKB-UniRule"/>
</dbReference>
<feature type="compositionally biased region" description="Polar residues" evidence="8">
    <location>
        <begin position="44"/>
        <end position="54"/>
    </location>
</feature>
<dbReference type="GO" id="GO:0005874">
    <property type="term" value="C:microtubule"/>
    <property type="evidence" value="ECO:0007669"/>
    <property type="project" value="UniProtKB-KW"/>
</dbReference>
<keyword evidence="5 6" id="KW-0505">Motor protein</keyword>
<evidence type="ECO:0000256" key="2">
    <source>
        <dbReference type="ARBA" id="ARBA00022741"/>
    </source>
</evidence>
<accession>G0MPC3</accession>
<dbReference type="InterPro" id="IPR001752">
    <property type="entry name" value="Kinesin_motor_dom"/>
</dbReference>
<dbReference type="OrthoDB" id="3176171at2759"/>
<evidence type="ECO:0000256" key="1">
    <source>
        <dbReference type="ARBA" id="ARBA00004245"/>
    </source>
</evidence>
<dbReference type="InterPro" id="IPR019821">
    <property type="entry name" value="Kinesin_motor_CS"/>
</dbReference>
<evidence type="ECO:0000256" key="4">
    <source>
        <dbReference type="ARBA" id="ARBA00023212"/>
    </source>
</evidence>
<feature type="domain" description="Kinesin motor" evidence="9">
    <location>
        <begin position="235"/>
        <end position="554"/>
    </location>
</feature>
<name>G0MPC3_CAEBE</name>
<dbReference type="HOGENOM" id="CLU_001485_12_4_1"/>
<dbReference type="Proteomes" id="UP000008068">
    <property type="component" value="Unassembled WGS sequence"/>
</dbReference>
<comment type="subcellular location">
    <subcellularLocation>
        <location evidence="1">Cytoplasm</location>
        <location evidence="1">Cytoskeleton</location>
    </subcellularLocation>
</comment>
<sequence length="565" mass="62408">MNYARRRSGAYRPLTAQSPKATALRRPPVRATPLSRVAAPLPLSATTGRHSTLGHTGCPTLSKAPIASTSRVTAPSSLRSTRQSTPTILAQRSTSHGQTRIVAAPPVAGRVRGAPTATRPPSELSQLKNRLLLLEQELSSKTDQLNSKDDQIKMKSELIEMLKDSLESTKIKLETTSMERDTLKDLVSTLKEQLEQSKATFEKEEARAKDLSEQLDEKEVAMRKLHNDVVDLRGQIRVAVRVRPMLKTEEEVSSASIIEYPSTNAISFNQGAKPSGTFTFEKVFTPVFSQQSVFANIEDFILSALHGYNVGLIAFGQTGSGKTHTMRGGEADDEGIIPRTASYLFNESKKLEATGWKFEFSLSFMEIYNNEAFDLLNNHSIVKLRLINHTVSLDGLTEHPLTKQSDMAGLLNVADRNRKTAATKCNEYSSRSHAIYMWKIKAQQKSTGISTSSVLKLVDLAGSERAKESGVVGQQFKEMTNINQSLSVLQKCINMQKAKSAHVPYRDTKLTQVLMDCLGRGNSKTMVVVNINPCNEQAVESKRSIEFAAKMRETHIGSAVQQRDL</sequence>
<dbReference type="FunCoup" id="G0MPC3">
    <property type="interactions" value="587"/>
</dbReference>
<evidence type="ECO:0000313" key="10">
    <source>
        <dbReference type="EMBL" id="EGT38926.1"/>
    </source>
</evidence>
<keyword evidence="11" id="KW-1185">Reference proteome</keyword>
<evidence type="ECO:0000259" key="9">
    <source>
        <dbReference type="PROSITE" id="PS50067"/>
    </source>
</evidence>
<dbReference type="GO" id="GO:0003777">
    <property type="term" value="F:microtubule motor activity"/>
    <property type="evidence" value="ECO:0007669"/>
    <property type="project" value="InterPro"/>
</dbReference>
<dbReference type="GO" id="GO:0008017">
    <property type="term" value="F:microtubule binding"/>
    <property type="evidence" value="ECO:0007669"/>
    <property type="project" value="InterPro"/>
</dbReference>
<dbReference type="PROSITE" id="PS00411">
    <property type="entry name" value="KINESIN_MOTOR_1"/>
    <property type="match status" value="1"/>
</dbReference>
<dbReference type="eggNOG" id="KOG0239">
    <property type="taxonomic scope" value="Eukaryota"/>
</dbReference>
<keyword evidence="7" id="KW-0175">Coiled coil</keyword>
<evidence type="ECO:0000256" key="6">
    <source>
        <dbReference type="RuleBase" id="RU000394"/>
    </source>
</evidence>
<evidence type="ECO:0000256" key="5">
    <source>
        <dbReference type="PROSITE-ProRule" id="PRU00283"/>
    </source>
</evidence>
<protein>
    <recommendedName>
        <fullName evidence="6">Kinesin-like protein</fullName>
    </recommendedName>
</protein>
<dbReference type="CDD" id="cd00106">
    <property type="entry name" value="KISc"/>
    <property type="match status" value="1"/>
</dbReference>
<keyword evidence="4" id="KW-0963">Cytoplasm</keyword>
<dbReference type="EMBL" id="GL379804">
    <property type="protein sequence ID" value="EGT38926.1"/>
    <property type="molecule type" value="Genomic_DNA"/>
</dbReference>
<dbReference type="PROSITE" id="PS50067">
    <property type="entry name" value="KINESIN_MOTOR_2"/>
    <property type="match status" value="1"/>
</dbReference>
<dbReference type="InterPro" id="IPR036961">
    <property type="entry name" value="Kinesin_motor_dom_sf"/>
</dbReference>
<feature type="compositionally biased region" description="Polar residues" evidence="8">
    <location>
        <begin position="67"/>
        <end position="98"/>
    </location>
</feature>
<dbReference type="Gene3D" id="3.40.850.10">
    <property type="entry name" value="Kinesin motor domain"/>
    <property type="match status" value="1"/>
</dbReference>
<feature type="region of interest" description="Disordered" evidence="8">
    <location>
        <begin position="1"/>
        <end position="98"/>
    </location>
</feature>
<feature type="binding site" evidence="5">
    <location>
        <begin position="316"/>
        <end position="323"/>
    </location>
    <ligand>
        <name>ATP</name>
        <dbReference type="ChEBI" id="CHEBI:30616"/>
    </ligand>
</feature>
<dbReference type="SUPFAM" id="SSF52540">
    <property type="entry name" value="P-loop containing nucleoside triphosphate hydrolases"/>
    <property type="match status" value="1"/>
</dbReference>
<dbReference type="AlphaFoldDB" id="G0MPC3"/>
<dbReference type="SMART" id="SM00129">
    <property type="entry name" value="KISc"/>
    <property type="match status" value="1"/>
</dbReference>
<dbReference type="GO" id="GO:0007018">
    <property type="term" value="P:microtubule-based movement"/>
    <property type="evidence" value="ECO:0007669"/>
    <property type="project" value="InterPro"/>
</dbReference>
<dbReference type="PANTHER" id="PTHR47972:SF28">
    <property type="entry name" value="KINESIN-LIKE PROTEIN KLP-3"/>
    <property type="match status" value="1"/>
</dbReference>
<feature type="coiled-coil region" evidence="7">
    <location>
        <begin position="180"/>
        <end position="235"/>
    </location>
</feature>
<gene>
    <name evidence="10" type="ORF">CAEBREN_06233</name>
</gene>
<keyword evidence="3 5" id="KW-0067">ATP-binding</keyword>
<evidence type="ECO:0000256" key="7">
    <source>
        <dbReference type="SAM" id="Coils"/>
    </source>
</evidence>
<dbReference type="PRINTS" id="PR00380">
    <property type="entry name" value="KINESINHEAVY"/>
</dbReference>
<evidence type="ECO:0000313" key="11">
    <source>
        <dbReference type="Proteomes" id="UP000008068"/>
    </source>
</evidence>
<dbReference type="InParanoid" id="G0MPC3"/>
<dbReference type="Pfam" id="PF00225">
    <property type="entry name" value="Kinesin"/>
    <property type="match status" value="1"/>
</dbReference>